<evidence type="ECO:0000313" key="2">
    <source>
        <dbReference type="Proteomes" id="UP001163603"/>
    </source>
</evidence>
<protein>
    <submittedName>
        <fullName evidence="1">Uncharacterized protein</fullName>
    </submittedName>
</protein>
<sequence>MASDGMTSFQFPSIKNKMKTPLGAYDVWEIVENGFIDSQDESAISAIQKEILKELRKERQERLSFSSIKH</sequence>
<accession>A0ACC0ZDE0</accession>
<dbReference type="Proteomes" id="UP001163603">
    <property type="component" value="Chromosome 2"/>
</dbReference>
<reference evidence="2" key="1">
    <citation type="journal article" date="2023" name="G3 (Bethesda)">
        <title>Genome assembly and association tests identify interacting loci associated with vigor, precocity, and sex in interspecific pistachio rootstocks.</title>
        <authorList>
            <person name="Palmer W."/>
            <person name="Jacygrad E."/>
            <person name="Sagayaradj S."/>
            <person name="Cavanaugh K."/>
            <person name="Han R."/>
            <person name="Bertier L."/>
            <person name="Beede B."/>
            <person name="Kafkas S."/>
            <person name="Golino D."/>
            <person name="Preece J."/>
            <person name="Michelmore R."/>
        </authorList>
    </citation>
    <scope>NUCLEOTIDE SEQUENCE [LARGE SCALE GENOMIC DNA]</scope>
</reference>
<keyword evidence="2" id="KW-1185">Reference proteome</keyword>
<dbReference type="EMBL" id="CM047737">
    <property type="protein sequence ID" value="KAJ0048264.1"/>
    <property type="molecule type" value="Genomic_DNA"/>
</dbReference>
<name>A0ACC0ZDE0_9ROSI</name>
<comment type="caution">
    <text evidence="1">The sequence shown here is derived from an EMBL/GenBank/DDBJ whole genome shotgun (WGS) entry which is preliminary data.</text>
</comment>
<proteinExistence type="predicted"/>
<gene>
    <name evidence="1" type="ORF">Pint_16411</name>
</gene>
<evidence type="ECO:0000313" key="1">
    <source>
        <dbReference type="EMBL" id="KAJ0048264.1"/>
    </source>
</evidence>
<organism evidence="1 2">
    <name type="scientific">Pistacia integerrima</name>
    <dbReference type="NCBI Taxonomy" id="434235"/>
    <lineage>
        <taxon>Eukaryota</taxon>
        <taxon>Viridiplantae</taxon>
        <taxon>Streptophyta</taxon>
        <taxon>Embryophyta</taxon>
        <taxon>Tracheophyta</taxon>
        <taxon>Spermatophyta</taxon>
        <taxon>Magnoliopsida</taxon>
        <taxon>eudicotyledons</taxon>
        <taxon>Gunneridae</taxon>
        <taxon>Pentapetalae</taxon>
        <taxon>rosids</taxon>
        <taxon>malvids</taxon>
        <taxon>Sapindales</taxon>
        <taxon>Anacardiaceae</taxon>
        <taxon>Pistacia</taxon>
    </lineage>
</organism>